<dbReference type="AlphaFoldDB" id="A0A8S3X5V4"/>
<dbReference type="EMBL" id="CAJQZP010000937">
    <property type="protein sequence ID" value="CAG4999396.1"/>
    <property type="molecule type" value="Genomic_DNA"/>
</dbReference>
<gene>
    <name evidence="2" type="ORF">PAPOLLO_LOCUS13529</name>
</gene>
<evidence type="ECO:0000313" key="3">
    <source>
        <dbReference type="Proteomes" id="UP000691718"/>
    </source>
</evidence>
<name>A0A8S3X5V4_PARAO</name>
<comment type="caution">
    <text evidence="2">The sequence shown here is derived from an EMBL/GenBank/DDBJ whole genome shotgun (WGS) entry which is preliminary data.</text>
</comment>
<accession>A0A8S3X5V4</accession>
<sequence length="114" mass="12917">MVLFSSMASLNEDDIYAILSKVGDEEEVVPPNDLDSEVEDILGTDSEEPTDPSSDSDDEPLRASNISRRRRINSNDSSDNARPTKQMKDVPYKHKCRTLSIFLCEATFRNYSRQ</sequence>
<proteinExistence type="predicted"/>
<protein>
    <submittedName>
        <fullName evidence="2">(apollo) hypothetical protein</fullName>
    </submittedName>
</protein>
<evidence type="ECO:0000313" key="2">
    <source>
        <dbReference type="EMBL" id="CAG4999396.1"/>
    </source>
</evidence>
<dbReference type="OrthoDB" id="7461591at2759"/>
<evidence type="ECO:0000256" key="1">
    <source>
        <dbReference type="SAM" id="MobiDB-lite"/>
    </source>
</evidence>
<organism evidence="2 3">
    <name type="scientific">Parnassius apollo</name>
    <name type="common">Apollo butterfly</name>
    <name type="synonym">Papilio apollo</name>
    <dbReference type="NCBI Taxonomy" id="110799"/>
    <lineage>
        <taxon>Eukaryota</taxon>
        <taxon>Metazoa</taxon>
        <taxon>Ecdysozoa</taxon>
        <taxon>Arthropoda</taxon>
        <taxon>Hexapoda</taxon>
        <taxon>Insecta</taxon>
        <taxon>Pterygota</taxon>
        <taxon>Neoptera</taxon>
        <taxon>Endopterygota</taxon>
        <taxon>Lepidoptera</taxon>
        <taxon>Glossata</taxon>
        <taxon>Ditrysia</taxon>
        <taxon>Papilionoidea</taxon>
        <taxon>Papilionidae</taxon>
        <taxon>Parnassiinae</taxon>
        <taxon>Parnassini</taxon>
        <taxon>Parnassius</taxon>
        <taxon>Parnassius</taxon>
    </lineage>
</organism>
<feature type="compositionally biased region" description="Acidic residues" evidence="1">
    <location>
        <begin position="24"/>
        <end position="58"/>
    </location>
</feature>
<keyword evidence="3" id="KW-1185">Reference proteome</keyword>
<dbReference type="Proteomes" id="UP000691718">
    <property type="component" value="Unassembled WGS sequence"/>
</dbReference>
<feature type="region of interest" description="Disordered" evidence="1">
    <location>
        <begin position="23"/>
        <end position="90"/>
    </location>
</feature>
<reference evidence="2" key="1">
    <citation type="submission" date="2021-04" db="EMBL/GenBank/DDBJ databases">
        <authorList>
            <person name="Tunstrom K."/>
        </authorList>
    </citation>
    <scope>NUCLEOTIDE SEQUENCE</scope>
</reference>